<sequence length="264" mass="30455">MSQKVLKFGSADLIKFIEIYRSHECLWDTEMRNENYKNRDARSAALVAFAQEFGVDGLGPKEITNKIKNLRTQYNAERKKIKDSMSTGSGTADIYKSKISWYNLMDSFLRKTSEHRETTSNMNDTSLASQEVVFEYFENENTKNIENVINSNIQVVDDVLSFPMPKKTTKKAGYIESALNKLDNIEKRARLEKKDDDLDNFGKYVASSLRILNTENSIHAQDEIQAILSKYKLQDLREKERQNSTPMPESPYSKQGSEDTWLNM</sequence>
<reference evidence="3" key="1">
    <citation type="submission" date="2016-07" db="EMBL/GenBank/DDBJ databases">
        <authorList>
            <person name="Bretaudeau A."/>
        </authorList>
    </citation>
    <scope>NUCLEOTIDE SEQUENCE</scope>
    <source>
        <strain evidence="3">Rice</strain>
        <tissue evidence="3">Whole body</tissue>
    </source>
</reference>
<accession>A0A2H1WI27</accession>
<proteinExistence type="predicted"/>
<organism evidence="3">
    <name type="scientific">Spodoptera frugiperda</name>
    <name type="common">Fall armyworm</name>
    <dbReference type="NCBI Taxonomy" id="7108"/>
    <lineage>
        <taxon>Eukaryota</taxon>
        <taxon>Metazoa</taxon>
        <taxon>Ecdysozoa</taxon>
        <taxon>Arthropoda</taxon>
        <taxon>Hexapoda</taxon>
        <taxon>Insecta</taxon>
        <taxon>Pterygota</taxon>
        <taxon>Neoptera</taxon>
        <taxon>Endopterygota</taxon>
        <taxon>Lepidoptera</taxon>
        <taxon>Glossata</taxon>
        <taxon>Ditrysia</taxon>
        <taxon>Noctuoidea</taxon>
        <taxon>Noctuidae</taxon>
        <taxon>Amphipyrinae</taxon>
        <taxon>Spodoptera</taxon>
    </lineage>
</organism>
<dbReference type="AlphaFoldDB" id="A0A2H1WI27"/>
<protein>
    <submittedName>
        <fullName evidence="3">SFRICE_018940</fullName>
    </submittedName>
</protein>
<evidence type="ECO:0000313" key="3">
    <source>
        <dbReference type="EMBL" id="SOQ52687.1"/>
    </source>
</evidence>
<dbReference type="PANTHER" id="PTHR21505">
    <property type="entry name" value="MADF DOMAIN-CONTAINING PROTEIN-RELATED"/>
    <property type="match status" value="1"/>
</dbReference>
<name>A0A2H1WI27_SPOFR</name>
<feature type="region of interest" description="Disordered" evidence="1">
    <location>
        <begin position="237"/>
        <end position="264"/>
    </location>
</feature>
<dbReference type="Pfam" id="PF10545">
    <property type="entry name" value="MADF_DNA_bdg"/>
    <property type="match status" value="1"/>
</dbReference>
<dbReference type="PANTHER" id="PTHR21505:SF8">
    <property type="entry name" value="DPT-YFP REPRESSOR BY OVEREXPRESSION, ISOFORM D-RELATED"/>
    <property type="match status" value="1"/>
</dbReference>
<feature type="domain" description="MADF" evidence="2">
    <location>
        <begin position="15"/>
        <end position="114"/>
    </location>
</feature>
<evidence type="ECO:0000256" key="1">
    <source>
        <dbReference type="SAM" id="MobiDB-lite"/>
    </source>
</evidence>
<dbReference type="EMBL" id="ODYU01008784">
    <property type="protein sequence ID" value="SOQ52687.1"/>
    <property type="molecule type" value="Genomic_DNA"/>
</dbReference>
<evidence type="ECO:0000259" key="2">
    <source>
        <dbReference type="PROSITE" id="PS51029"/>
    </source>
</evidence>
<dbReference type="SMART" id="SM00595">
    <property type="entry name" value="MADF"/>
    <property type="match status" value="1"/>
</dbReference>
<gene>
    <name evidence="3" type="ORF">SFRICE_018940</name>
</gene>
<dbReference type="InterPro" id="IPR006578">
    <property type="entry name" value="MADF-dom"/>
</dbReference>
<dbReference type="PROSITE" id="PS51029">
    <property type="entry name" value="MADF"/>
    <property type="match status" value="1"/>
</dbReference>
<feature type="compositionally biased region" description="Polar residues" evidence="1">
    <location>
        <begin position="243"/>
        <end position="264"/>
    </location>
</feature>